<keyword evidence="3 5" id="KW-0808">Transferase</keyword>
<dbReference type="STRING" id="1826909.A5893_08640"/>
<protein>
    <submittedName>
        <fullName evidence="5">RNA methyltransferase</fullName>
    </submittedName>
</protein>
<dbReference type="Gene3D" id="3.40.1280.10">
    <property type="match status" value="1"/>
</dbReference>
<keyword evidence="6" id="KW-1185">Reference proteome</keyword>
<evidence type="ECO:0000256" key="3">
    <source>
        <dbReference type="ARBA" id="ARBA00022679"/>
    </source>
</evidence>
<dbReference type="InterPro" id="IPR051259">
    <property type="entry name" value="rRNA_Methyltransferase"/>
</dbReference>
<evidence type="ECO:0000259" key="4">
    <source>
        <dbReference type="SMART" id="SM00967"/>
    </source>
</evidence>
<evidence type="ECO:0000256" key="2">
    <source>
        <dbReference type="ARBA" id="ARBA00022603"/>
    </source>
</evidence>
<dbReference type="OrthoDB" id="9785673at2"/>
<dbReference type="InterPro" id="IPR001537">
    <property type="entry name" value="SpoU_MeTrfase"/>
</dbReference>
<dbReference type="AlphaFoldDB" id="A0A179DFG2"/>
<organism evidence="5 6">
    <name type="scientific">Pedobacter psychrophilus</name>
    <dbReference type="NCBI Taxonomy" id="1826909"/>
    <lineage>
        <taxon>Bacteria</taxon>
        <taxon>Pseudomonadati</taxon>
        <taxon>Bacteroidota</taxon>
        <taxon>Sphingobacteriia</taxon>
        <taxon>Sphingobacteriales</taxon>
        <taxon>Sphingobacteriaceae</taxon>
        <taxon>Pedobacter</taxon>
    </lineage>
</organism>
<reference evidence="5 6" key="2">
    <citation type="submission" date="2016-06" db="EMBL/GenBank/DDBJ databases">
        <title>Pedobacter psychrophilus sp. nov., isolated from Antarctic fragmentary rock.</title>
        <authorList>
            <person name="Svec P."/>
        </authorList>
    </citation>
    <scope>NUCLEOTIDE SEQUENCE [LARGE SCALE GENOMIC DNA]</scope>
    <source>
        <strain evidence="5 6">CCM 8644</strain>
    </source>
</reference>
<dbReference type="Pfam" id="PF00588">
    <property type="entry name" value="SpoU_methylase"/>
    <property type="match status" value="1"/>
</dbReference>
<evidence type="ECO:0000313" key="6">
    <source>
        <dbReference type="Proteomes" id="UP000078459"/>
    </source>
</evidence>
<comment type="similarity">
    <text evidence="1">Belongs to the class IV-like SAM-binding methyltransferase superfamily. RNA methyltransferase TrmH family.</text>
</comment>
<dbReference type="GO" id="GO:0006396">
    <property type="term" value="P:RNA processing"/>
    <property type="evidence" value="ECO:0007669"/>
    <property type="project" value="InterPro"/>
</dbReference>
<dbReference type="InterPro" id="IPR029028">
    <property type="entry name" value="Alpha/beta_knot_MTases"/>
</dbReference>
<gene>
    <name evidence="5" type="ORF">A5893_08640</name>
</gene>
<dbReference type="GO" id="GO:0003723">
    <property type="term" value="F:RNA binding"/>
    <property type="evidence" value="ECO:0007669"/>
    <property type="project" value="InterPro"/>
</dbReference>
<dbReference type="GO" id="GO:0032259">
    <property type="term" value="P:methylation"/>
    <property type="evidence" value="ECO:0007669"/>
    <property type="project" value="UniProtKB-KW"/>
</dbReference>
<dbReference type="Gene3D" id="3.30.1330.30">
    <property type="match status" value="1"/>
</dbReference>
<dbReference type="InterPro" id="IPR029026">
    <property type="entry name" value="tRNA_m1G_MTases_N"/>
</dbReference>
<dbReference type="GO" id="GO:0008173">
    <property type="term" value="F:RNA methyltransferase activity"/>
    <property type="evidence" value="ECO:0007669"/>
    <property type="project" value="InterPro"/>
</dbReference>
<evidence type="ECO:0000256" key="1">
    <source>
        <dbReference type="ARBA" id="ARBA00007228"/>
    </source>
</evidence>
<dbReference type="SUPFAM" id="SSF75217">
    <property type="entry name" value="alpha/beta knot"/>
    <property type="match status" value="1"/>
</dbReference>
<name>A0A179DFG2_9SPHI</name>
<dbReference type="Proteomes" id="UP000078459">
    <property type="component" value="Unassembled WGS sequence"/>
</dbReference>
<keyword evidence="2 5" id="KW-0489">Methyltransferase</keyword>
<dbReference type="InterPro" id="IPR013123">
    <property type="entry name" value="SpoU_subst-bd"/>
</dbReference>
<dbReference type="SMART" id="SM00967">
    <property type="entry name" value="SpoU_sub_bind"/>
    <property type="match status" value="1"/>
</dbReference>
<dbReference type="RefSeq" id="WP_068822262.1">
    <property type="nucleotide sequence ID" value="NZ_LWHJ01000027.1"/>
</dbReference>
<dbReference type="EMBL" id="LWHJ01000027">
    <property type="protein sequence ID" value="OAQ39644.1"/>
    <property type="molecule type" value="Genomic_DNA"/>
</dbReference>
<dbReference type="SUPFAM" id="SSF55315">
    <property type="entry name" value="L30e-like"/>
    <property type="match status" value="1"/>
</dbReference>
<dbReference type="CDD" id="cd18109">
    <property type="entry name" value="SpoU-like_RNA-MTase"/>
    <property type="match status" value="1"/>
</dbReference>
<dbReference type="PANTHER" id="PTHR43191">
    <property type="entry name" value="RRNA METHYLTRANSFERASE 3"/>
    <property type="match status" value="1"/>
</dbReference>
<accession>A0A179DFG2</accession>
<proteinExistence type="inferred from homology"/>
<feature type="domain" description="RNA 2-O ribose methyltransferase substrate binding" evidence="4">
    <location>
        <begin position="26"/>
        <end position="95"/>
    </location>
</feature>
<dbReference type="Pfam" id="PF22435">
    <property type="entry name" value="MRM3-like_sub_bind"/>
    <property type="match status" value="1"/>
</dbReference>
<evidence type="ECO:0000313" key="5">
    <source>
        <dbReference type="EMBL" id="OAQ39644.1"/>
    </source>
</evidence>
<comment type="caution">
    <text evidence="5">The sequence shown here is derived from an EMBL/GenBank/DDBJ whole genome shotgun (WGS) entry which is preliminary data.</text>
</comment>
<reference evidence="5 6" key="1">
    <citation type="submission" date="2016-04" db="EMBL/GenBank/DDBJ databases">
        <authorList>
            <person name="Evans L.H."/>
            <person name="Alamgir A."/>
            <person name="Owens N."/>
            <person name="Weber N.D."/>
            <person name="Virtaneva K."/>
            <person name="Barbian K."/>
            <person name="Babar A."/>
            <person name="Rosenke K."/>
        </authorList>
    </citation>
    <scope>NUCLEOTIDE SEQUENCE [LARGE SCALE GENOMIC DNA]</scope>
    <source>
        <strain evidence="5 6">CCM 8644</strain>
    </source>
</reference>
<dbReference type="PANTHER" id="PTHR43191:SF2">
    <property type="entry name" value="RRNA METHYLTRANSFERASE 3, MITOCHONDRIAL"/>
    <property type="match status" value="1"/>
</dbReference>
<sequence>MLSKSQISLVKSLHQKKFRKENNLFFVEGIKAVTEFLNSSFVLYSIYIVPEFVPKLPKLSHKQKVFEVSINELQKISVLQNPQGVLAVFEIPKSIDFDVEKVNDLVIVLDGIQDPGNMGTIIRTADWFGFKNIICSIDTVDVYNPKVVQASMGSLARIRVVYNDLGILLSKNTLPVYGALLDGANIFKTNFLQKGYLIFGNEGNGISEELKPFISKAITIPGGEATESLNVSISAAICCAEIRRNMFK</sequence>
<dbReference type="GO" id="GO:0005737">
    <property type="term" value="C:cytoplasm"/>
    <property type="evidence" value="ECO:0007669"/>
    <property type="project" value="UniProtKB-ARBA"/>
</dbReference>
<dbReference type="InterPro" id="IPR053888">
    <property type="entry name" value="MRM3-like_sub_bind"/>
</dbReference>
<dbReference type="InterPro" id="IPR029064">
    <property type="entry name" value="Ribosomal_eL30-like_sf"/>
</dbReference>